<dbReference type="InterPro" id="IPR035069">
    <property type="entry name" value="TTHA1013/TTHA0281-like"/>
</dbReference>
<dbReference type="STRING" id="1797716.A3D07_04440"/>
<dbReference type="EMBL" id="MFBF01000053">
    <property type="protein sequence ID" value="OGD90163.1"/>
    <property type="molecule type" value="Genomic_DNA"/>
</dbReference>
<feature type="domain" description="HicB-like antitoxin of toxin-antitoxin system" evidence="1">
    <location>
        <begin position="9"/>
        <end position="60"/>
    </location>
</feature>
<evidence type="ECO:0000259" key="1">
    <source>
        <dbReference type="Pfam" id="PF15919"/>
    </source>
</evidence>
<dbReference type="Gene3D" id="3.30.160.250">
    <property type="match status" value="1"/>
</dbReference>
<dbReference type="InterPro" id="IPR051404">
    <property type="entry name" value="TA_system_antitoxin"/>
</dbReference>
<dbReference type="SUPFAM" id="SSF143100">
    <property type="entry name" value="TTHA1013/TTHA0281-like"/>
    <property type="match status" value="1"/>
</dbReference>
<proteinExistence type="predicted"/>
<sequence length="85" mass="9720">MKKAKELQFKVVIEQDENGIYVASVPELVGCYTQAKTLEEVRKRIKEVIGLVLESDKDLKKEKLASPKSQYHFFGIEEVTVQSYA</sequence>
<reference evidence="2 3" key="1">
    <citation type="journal article" date="2016" name="Nat. Commun.">
        <title>Thousands of microbial genomes shed light on interconnected biogeochemical processes in an aquifer system.</title>
        <authorList>
            <person name="Anantharaman K."/>
            <person name="Brown C.T."/>
            <person name="Hug L.A."/>
            <person name="Sharon I."/>
            <person name="Castelle C.J."/>
            <person name="Probst A.J."/>
            <person name="Thomas B.C."/>
            <person name="Singh A."/>
            <person name="Wilkins M.J."/>
            <person name="Karaoz U."/>
            <person name="Brodie E.L."/>
            <person name="Williams K.H."/>
            <person name="Hubbard S.S."/>
            <person name="Banfield J.F."/>
        </authorList>
    </citation>
    <scope>NUCLEOTIDE SEQUENCE [LARGE SCALE GENOMIC DNA]</scope>
</reference>
<organism evidence="2 3">
    <name type="scientific">Candidatus Curtissbacteria bacterium RIFCSPHIGHO2_02_FULL_42_15</name>
    <dbReference type="NCBI Taxonomy" id="1797716"/>
    <lineage>
        <taxon>Bacteria</taxon>
        <taxon>Candidatus Curtissiibacteriota</taxon>
    </lineage>
</organism>
<dbReference type="Proteomes" id="UP000177124">
    <property type="component" value="Unassembled WGS sequence"/>
</dbReference>
<name>A0A1F5GE60_9BACT</name>
<accession>A0A1F5GE60</accession>
<dbReference type="Pfam" id="PF15919">
    <property type="entry name" value="HicB_lk_antitox"/>
    <property type="match status" value="1"/>
</dbReference>
<dbReference type="PANTHER" id="PTHR34504">
    <property type="entry name" value="ANTITOXIN HICB"/>
    <property type="match status" value="1"/>
</dbReference>
<dbReference type="InterPro" id="IPR031807">
    <property type="entry name" value="HicB-like"/>
</dbReference>
<dbReference type="AlphaFoldDB" id="A0A1F5GE60"/>
<evidence type="ECO:0000313" key="3">
    <source>
        <dbReference type="Proteomes" id="UP000177124"/>
    </source>
</evidence>
<protein>
    <recommendedName>
        <fullName evidence="1">HicB-like antitoxin of toxin-antitoxin system domain-containing protein</fullName>
    </recommendedName>
</protein>
<evidence type="ECO:0000313" key="2">
    <source>
        <dbReference type="EMBL" id="OGD90163.1"/>
    </source>
</evidence>
<dbReference type="PANTHER" id="PTHR34504:SF2">
    <property type="entry name" value="UPF0150 PROTEIN SSL0259"/>
    <property type="match status" value="1"/>
</dbReference>
<comment type="caution">
    <text evidence="2">The sequence shown here is derived from an EMBL/GenBank/DDBJ whole genome shotgun (WGS) entry which is preliminary data.</text>
</comment>
<gene>
    <name evidence="2" type="ORF">A3D07_04440</name>
</gene>